<dbReference type="Pfam" id="PF13041">
    <property type="entry name" value="PPR_2"/>
    <property type="match status" value="3"/>
</dbReference>
<organism evidence="3 4">
    <name type="scientific">Kalanchoe fedtschenkoi</name>
    <name type="common">Lavender scallops</name>
    <name type="synonym">South American air plant</name>
    <dbReference type="NCBI Taxonomy" id="63787"/>
    <lineage>
        <taxon>Eukaryota</taxon>
        <taxon>Viridiplantae</taxon>
        <taxon>Streptophyta</taxon>
        <taxon>Embryophyta</taxon>
        <taxon>Tracheophyta</taxon>
        <taxon>Spermatophyta</taxon>
        <taxon>Magnoliopsida</taxon>
        <taxon>eudicotyledons</taxon>
        <taxon>Gunneridae</taxon>
        <taxon>Pentapetalae</taxon>
        <taxon>Saxifragales</taxon>
        <taxon>Crassulaceae</taxon>
        <taxon>Kalanchoe</taxon>
    </lineage>
</organism>
<feature type="repeat" description="PPR" evidence="2">
    <location>
        <begin position="614"/>
        <end position="648"/>
    </location>
</feature>
<proteinExistence type="predicted"/>
<protein>
    <recommendedName>
        <fullName evidence="5">Pentatricopeptide repeat-containing protein</fullName>
    </recommendedName>
</protein>
<feature type="repeat" description="PPR" evidence="2">
    <location>
        <begin position="308"/>
        <end position="343"/>
    </location>
</feature>
<dbReference type="NCBIfam" id="TIGR00756">
    <property type="entry name" value="PPR"/>
    <property type="match status" value="4"/>
</dbReference>
<dbReference type="GO" id="GO:0009451">
    <property type="term" value="P:RNA modification"/>
    <property type="evidence" value="ECO:0007669"/>
    <property type="project" value="InterPro"/>
</dbReference>
<keyword evidence="4" id="KW-1185">Reference proteome</keyword>
<dbReference type="Pfam" id="PF20431">
    <property type="entry name" value="E_motif"/>
    <property type="match status" value="1"/>
</dbReference>
<feature type="repeat" description="PPR" evidence="2">
    <location>
        <begin position="511"/>
        <end position="545"/>
    </location>
</feature>
<reference evidence="3" key="1">
    <citation type="submission" date="2021-01" db="UniProtKB">
        <authorList>
            <consortium name="EnsemblPlants"/>
        </authorList>
    </citation>
    <scope>IDENTIFICATION</scope>
</reference>
<dbReference type="FunFam" id="1.25.40.10:FF:000090">
    <property type="entry name" value="Pentatricopeptide repeat-containing protein, chloroplastic"/>
    <property type="match status" value="1"/>
</dbReference>
<dbReference type="GO" id="GO:0003723">
    <property type="term" value="F:RNA binding"/>
    <property type="evidence" value="ECO:0007669"/>
    <property type="project" value="InterPro"/>
</dbReference>
<name>A0A7N0U6K8_KALFE</name>
<dbReference type="Proteomes" id="UP000594263">
    <property type="component" value="Unplaced"/>
</dbReference>
<evidence type="ECO:0008006" key="5">
    <source>
        <dbReference type="Google" id="ProtNLM"/>
    </source>
</evidence>
<dbReference type="PANTHER" id="PTHR47926:SF435">
    <property type="entry name" value="PENTACOTRIPEPTIDE-REPEAT REGION OF PRORP DOMAIN-CONTAINING PROTEIN"/>
    <property type="match status" value="1"/>
</dbReference>
<evidence type="ECO:0000313" key="3">
    <source>
        <dbReference type="EnsemblPlants" id="Kaladp0055s0350.1.v1.1.CDS.1"/>
    </source>
</evidence>
<dbReference type="EnsemblPlants" id="Kaladp0055s0350.1.v1.1">
    <property type="protein sequence ID" value="Kaladp0055s0350.1.v1.1.CDS.1"/>
    <property type="gene ID" value="Kaladp0055s0350.v1.1"/>
</dbReference>
<feature type="repeat" description="PPR" evidence="2">
    <location>
        <begin position="75"/>
        <end position="105"/>
    </location>
</feature>
<dbReference type="Gene3D" id="1.25.40.10">
    <property type="entry name" value="Tetratricopeptide repeat domain"/>
    <property type="match status" value="6"/>
</dbReference>
<dbReference type="PANTHER" id="PTHR47926">
    <property type="entry name" value="PENTATRICOPEPTIDE REPEAT-CONTAINING PROTEIN"/>
    <property type="match status" value="1"/>
</dbReference>
<dbReference type="InterPro" id="IPR002885">
    <property type="entry name" value="PPR_rpt"/>
</dbReference>
<dbReference type="Gramene" id="Kaladp0055s0350.1.v1.1">
    <property type="protein sequence ID" value="Kaladp0055s0350.1.v1.1.CDS.1"/>
    <property type="gene ID" value="Kaladp0055s0350.v1.1"/>
</dbReference>
<sequence length="798" mass="86966">MRKLVTLAAKHSLPSGNRILHFCSLTIEAGTHITLGRYTDNILLSDALTSAVSSCSIALGSQVHGQLLKLGFSGDVFSCNNLIRMYSKLGCLGWGLKVFDEMPDRNVVSWTLIISGAAQHGHFDLGMKAFSGMVRGGVRPNEFSFGSVMKLCTGRLSGAGFGIHCFTVKLGLKDNPFVCSSTINFYAKIGDLGSAEQLFFPSLKFLGAGCWNAMIEAYAQCGCNTEATRVLSLMRRFSVSMDEYTYISGLKGCAVTGDLQAGKVIHGLIIQGEFEHSTDVMNALVDMYFKLGESHSALKLFEKIINKDVISWNSVFAGVCQDDSDAHDLRKLFNSFLSSGLRPSRITFTILLKQCAKLHDLNFGLRLYYLSIQLGFSDDASVAGSLIDFFCRCDATQMARAVFDGTASRHASVWNAMIRGYTSNHCSLQALELFNKARQLSIEANEFTFATIFEASCGSENSQTGQQIHGVLIKSGFAAHGFVYSSLLKTWSRADLLASFSQILRDLDPLDLPCWSTMMSTLVRHGCYSEVIEVLRSLLDGGKKPDEFVFGSVLNSFASMAAGRHHTDCAHSLVLKTGFQLHPFVASALIDAYAKCGSVDSAQSVFIDSLHHGDSVLFNSMITGYAHHGLVNKALETFELMKLANLRPSLPTFVSVISACGHLGHVSRGLDVFQSINSEHGLEPSPDVFGCVVDMLSRYGFLEDAKSVIEAMPFPAWPAILRTLLSGCRIHGDNVGLGVWAAEKLRQLGNKDGDSAPGYVLLSRVYSEGSRWQDAAEVDQKMASRGVRKDPAYSRIGV</sequence>
<dbReference type="InterPro" id="IPR046960">
    <property type="entry name" value="PPR_At4g14850-like_plant"/>
</dbReference>
<dbReference type="InterPro" id="IPR011990">
    <property type="entry name" value="TPR-like_helical_dom_sf"/>
</dbReference>
<dbReference type="PROSITE" id="PS51375">
    <property type="entry name" value="PPR"/>
    <property type="match status" value="6"/>
</dbReference>
<dbReference type="Pfam" id="PF01535">
    <property type="entry name" value="PPR"/>
    <property type="match status" value="4"/>
</dbReference>
<dbReference type="AlphaFoldDB" id="A0A7N0U6K8"/>
<feature type="repeat" description="PPR" evidence="2">
    <location>
        <begin position="207"/>
        <end position="241"/>
    </location>
</feature>
<evidence type="ECO:0000256" key="2">
    <source>
        <dbReference type="PROSITE-ProRule" id="PRU00708"/>
    </source>
</evidence>
<keyword evidence="1" id="KW-0677">Repeat</keyword>
<dbReference type="OMA" id="WPAIWRS"/>
<dbReference type="FunFam" id="1.25.40.10:FF:000475">
    <property type="entry name" value="Pentatricopeptide repeat-containing protein At5g40410, mitochondrial"/>
    <property type="match status" value="1"/>
</dbReference>
<feature type="repeat" description="PPR" evidence="2">
    <location>
        <begin position="106"/>
        <end position="140"/>
    </location>
</feature>
<accession>A0A7N0U6K8</accession>
<evidence type="ECO:0000256" key="1">
    <source>
        <dbReference type="ARBA" id="ARBA00022737"/>
    </source>
</evidence>
<evidence type="ECO:0000313" key="4">
    <source>
        <dbReference type="Proteomes" id="UP000594263"/>
    </source>
</evidence>
<dbReference type="InterPro" id="IPR046848">
    <property type="entry name" value="E_motif"/>
</dbReference>